<comment type="caution">
    <text evidence="10">The sequence shown here is derived from an EMBL/GenBank/DDBJ whole genome shotgun (WGS) entry which is preliminary data.</text>
</comment>
<dbReference type="InterPro" id="IPR023828">
    <property type="entry name" value="Peptidase_S8_Ser-AS"/>
</dbReference>
<comment type="similarity">
    <text evidence="2 7 8">Belongs to the peptidase S8 family.</text>
</comment>
<evidence type="ECO:0000256" key="7">
    <source>
        <dbReference type="PROSITE-ProRule" id="PRU01240"/>
    </source>
</evidence>
<evidence type="ECO:0000313" key="10">
    <source>
        <dbReference type="EMBL" id="PZD93922.1"/>
    </source>
</evidence>
<evidence type="ECO:0000256" key="2">
    <source>
        <dbReference type="ARBA" id="ARBA00011073"/>
    </source>
</evidence>
<evidence type="ECO:0000259" key="9">
    <source>
        <dbReference type="Pfam" id="PF00082"/>
    </source>
</evidence>
<dbReference type="PRINTS" id="PR00723">
    <property type="entry name" value="SUBTILISIN"/>
</dbReference>
<dbReference type="PROSITE" id="PS00138">
    <property type="entry name" value="SUBTILASE_SER"/>
    <property type="match status" value="1"/>
</dbReference>
<feature type="domain" description="Peptidase S8/S53" evidence="9">
    <location>
        <begin position="340"/>
        <end position="581"/>
    </location>
</feature>
<name>A0A2W1LFW0_9BACL</name>
<evidence type="ECO:0000256" key="4">
    <source>
        <dbReference type="ARBA" id="ARBA00022670"/>
    </source>
</evidence>
<evidence type="ECO:0000256" key="8">
    <source>
        <dbReference type="RuleBase" id="RU003355"/>
    </source>
</evidence>
<dbReference type="SUPFAM" id="SSF52743">
    <property type="entry name" value="Subtilisin-like"/>
    <property type="match status" value="1"/>
</dbReference>
<evidence type="ECO:0000256" key="3">
    <source>
        <dbReference type="ARBA" id="ARBA00022525"/>
    </source>
</evidence>
<comment type="subcellular location">
    <subcellularLocation>
        <location evidence="1">Secreted</location>
    </subcellularLocation>
</comment>
<dbReference type="PROSITE" id="PS51892">
    <property type="entry name" value="SUBTILASE"/>
    <property type="match status" value="1"/>
</dbReference>
<dbReference type="EMBL" id="QKRB01000055">
    <property type="protein sequence ID" value="PZD93922.1"/>
    <property type="molecule type" value="Genomic_DNA"/>
</dbReference>
<keyword evidence="6 7" id="KW-0720">Serine protease</keyword>
<dbReference type="CDD" id="cd07484">
    <property type="entry name" value="Peptidases_S8_Thermitase_like"/>
    <property type="match status" value="1"/>
</dbReference>
<keyword evidence="4 7" id="KW-0645">Protease</keyword>
<dbReference type="InterPro" id="IPR023827">
    <property type="entry name" value="Peptidase_S8_Asp-AS"/>
</dbReference>
<dbReference type="Proteomes" id="UP000249522">
    <property type="component" value="Unassembled WGS sequence"/>
</dbReference>
<dbReference type="GO" id="GO:0006508">
    <property type="term" value="P:proteolysis"/>
    <property type="evidence" value="ECO:0007669"/>
    <property type="project" value="UniProtKB-KW"/>
</dbReference>
<feature type="active site" description="Charge relay system" evidence="7">
    <location>
        <position position="533"/>
    </location>
</feature>
<organism evidence="10 11">
    <name type="scientific">Paenibacillus sambharensis</name>
    <dbReference type="NCBI Taxonomy" id="1803190"/>
    <lineage>
        <taxon>Bacteria</taxon>
        <taxon>Bacillati</taxon>
        <taxon>Bacillota</taxon>
        <taxon>Bacilli</taxon>
        <taxon>Bacillales</taxon>
        <taxon>Paenibacillaceae</taxon>
        <taxon>Paenibacillus</taxon>
    </lineage>
</organism>
<dbReference type="GO" id="GO:0005576">
    <property type="term" value="C:extracellular region"/>
    <property type="evidence" value="ECO:0007669"/>
    <property type="project" value="UniProtKB-SubCell"/>
</dbReference>
<sequence>MSARHNRSRWFAMLAGIAVAIPLFMWAAADRQNDSGQITVPDPSEERRLKAAAVQSDAKATAELCTMECAQEFRRLAKGRPTSDEVRHLLAMHPHMLYIRMDVNGDRGKPQEFGSLPQGTEDKARQFLKEARRGATSSTPYVSEPFRRNGHRYIVIGVRSADGSLVSGVIRQDIVDEVAKHQKRNLRLVPYPAEGNYRIESAEPNTTRDVTVRTGEGNQNASHYHVHEVVVRFKQEPREQDLKQMMQAIDGKSARKLGYTHVFTSRTMEAEQLMNYFRDKWNPVYVEPHYLYLTNTSPAETGSSDISPIIPNDALYSQYQWNLPVIETEKGWRLSKGNEQVSVAVLDTGIQLDHPDLTGKLGEGLNIVSEAPPEDDVGHGTHVAGVIAASVNNNEGVAGMTWNNKVLPVKVLDSSGSGTTYSVAEGIIWATDHGAKVINMSLGNYASAEFLHDAVRYAYDHDVVLVAASGNDNTERPGYPAAYPEVFAVAATDSSGRKASFSNYGGYIDVAAPGATIPSTYPGNQYAALSGTSMACPHVAALAALIRSVNPSLRNEEVMQVIRDTATDLGEEGRDIYYGYGQIDVVRALQAAEENDLSLERYSSRLLNRISSLRSEFGITR</sequence>
<evidence type="ECO:0000256" key="1">
    <source>
        <dbReference type="ARBA" id="ARBA00004613"/>
    </source>
</evidence>
<dbReference type="InterPro" id="IPR050131">
    <property type="entry name" value="Peptidase_S8_subtilisin-like"/>
</dbReference>
<evidence type="ECO:0000256" key="6">
    <source>
        <dbReference type="ARBA" id="ARBA00022825"/>
    </source>
</evidence>
<dbReference type="GO" id="GO:0004252">
    <property type="term" value="F:serine-type endopeptidase activity"/>
    <property type="evidence" value="ECO:0007669"/>
    <property type="project" value="UniProtKB-UniRule"/>
</dbReference>
<dbReference type="AlphaFoldDB" id="A0A2W1LFW0"/>
<feature type="active site" description="Charge relay system" evidence="7">
    <location>
        <position position="347"/>
    </location>
</feature>
<dbReference type="PANTHER" id="PTHR43806:SF11">
    <property type="entry name" value="CEREVISIN-RELATED"/>
    <property type="match status" value="1"/>
</dbReference>
<gene>
    <name evidence="10" type="ORF">DNH61_20720</name>
</gene>
<keyword evidence="3" id="KW-0964">Secreted</keyword>
<protein>
    <submittedName>
        <fullName evidence="10">Peptidase S8</fullName>
    </submittedName>
</protein>
<dbReference type="Gene3D" id="3.40.50.200">
    <property type="entry name" value="Peptidase S8/S53 domain"/>
    <property type="match status" value="1"/>
</dbReference>
<feature type="active site" description="Charge relay system" evidence="7">
    <location>
        <position position="379"/>
    </location>
</feature>
<dbReference type="InterPro" id="IPR036852">
    <property type="entry name" value="Peptidase_S8/S53_dom_sf"/>
</dbReference>
<accession>A0A2W1LFW0</accession>
<dbReference type="PANTHER" id="PTHR43806">
    <property type="entry name" value="PEPTIDASE S8"/>
    <property type="match status" value="1"/>
</dbReference>
<dbReference type="InterPro" id="IPR015500">
    <property type="entry name" value="Peptidase_S8_subtilisin-rel"/>
</dbReference>
<dbReference type="Pfam" id="PF00082">
    <property type="entry name" value="Peptidase_S8"/>
    <property type="match status" value="1"/>
</dbReference>
<keyword evidence="5 7" id="KW-0378">Hydrolase</keyword>
<evidence type="ECO:0000256" key="5">
    <source>
        <dbReference type="ARBA" id="ARBA00022801"/>
    </source>
</evidence>
<keyword evidence="11" id="KW-1185">Reference proteome</keyword>
<evidence type="ECO:0000313" key="11">
    <source>
        <dbReference type="Proteomes" id="UP000249522"/>
    </source>
</evidence>
<dbReference type="InterPro" id="IPR022398">
    <property type="entry name" value="Peptidase_S8_His-AS"/>
</dbReference>
<dbReference type="OrthoDB" id="9798386at2"/>
<dbReference type="InterPro" id="IPR000209">
    <property type="entry name" value="Peptidase_S8/S53_dom"/>
</dbReference>
<reference evidence="10 11" key="1">
    <citation type="submission" date="2018-06" db="EMBL/GenBank/DDBJ databases">
        <title>Paenibacillus imtechensis sp. nov.</title>
        <authorList>
            <person name="Pinnaka A.K."/>
            <person name="Singh H."/>
            <person name="Kaur M."/>
        </authorList>
    </citation>
    <scope>NUCLEOTIDE SEQUENCE [LARGE SCALE GENOMIC DNA]</scope>
    <source>
        <strain evidence="10 11">SMB1</strain>
    </source>
</reference>
<dbReference type="PROSITE" id="PS00137">
    <property type="entry name" value="SUBTILASE_HIS"/>
    <property type="match status" value="1"/>
</dbReference>
<proteinExistence type="inferred from homology"/>
<dbReference type="PROSITE" id="PS00136">
    <property type="entry name" value="SUBTILASE_ASP"/>
    <property type="match status" value="1"/>
</dbReference>
<dbReference type="InterPro" id="IPR034084">
    <property type="entry name" value="Thermitase-like_dom"/>
</dbReference>
<dbReference type="RefSeq" id="WP_111148732.1">
    <property type="nucleotide sequence ID" value="NZ_QKRB01000055.1"/>
</dbReference>